<evidence type="ECO:0000256" key="2">
    <source>
        <dbReference type="SAM" id="MobiDB-lite"/>
    </source>
</evidence>
<sequence>AKAMQAKSLLGANIELRIQEDISSIENFLAFNKLLSNNRRISPPTSSKQPFPSLSEQELAQFFLETSTIEEKIIGGGTFKLRERQDARFKKRDDSDHLSRLKSTVAGVDYYLSEIRNIIRSEEDIKELWPGKNVHDMKILSMDAGQACVLGGFAHLPHGLDSHGKGKEVAEGTTMEGIISNSQDAVAILNDLETLDPGSASASAPMSAHTPNSDQPGTPPRDAFYNLAVKQKAIYQPIFRFRRWLEEEKKVVPDGQEESVSDIESRLPPFRGPGASVIQYVKELEQAEQRLKAFYAGNKHQFRKHHWDMERAKQADYQAIAERLLGIIGGSLGRRVEDNKDKSPVVIGIGLGQFNSGARLSSLHSTFLTYFIKKVRSLGYVVVGLNEFYTFKKCPRCKEFVAQVTMRSFYCFGCQVYHHRDVMAAHNMTNIVLERLEKQQRPDCLQPINADGAYPWKASPDTGSSSTSRSAAASSTTSRTSGRRKRSSTVSSQDQGRQGKAARA</sequence>
<name>A0A9P6UKB5_9FUNG</name>
<proteinExistence type="predicted"/>
<feature type="compositionally biased region" description="Low complexity" evidence="2">
    <location>
        <begin position="199"/>
        <end position="208"/>
    </location>
</feature>
<dbReference type="GO" id="GO:0003677">
    <property type="term" value="F:DNA binding"/>
    <property type="evidence" value="ECO:0007669"/>
    <property type="project" value="UniProtKB-KW"/>
</dbReference>
<dbReference type="Pfam" id="PF07282">
    <property type="entry name" value="Cas12f1-like_TNB"/>
    <property type="match status" value="1"/>
</dbReference>
<evidence type="ECO:0000313" key="5">
    <source>
        <dbReference type="Proteomes" id="UP000823405"/>
    </source>
</evidence>
<accession>A0A9P6UKB5</accession>
<evidence type="ECO:0000313" key="4">
    <source>
        <dbReference type="EMBL" id="KAG0307490.1"/>
    </source>
</evidence>
<dbReference type="OrthoDB" id="2441143at2759"/>
<evidence type="ECO:0000259" key="3">
    <source>
        <dbReference type="Pfam" id="PF07282"/>
    </source>
</evidence>
<feature type="region of interest" description="Disordered" evidence="2">
    <location>
        <begin position="198"/>
        <end position="221"/>
    </location>
</feature>
<protein>
    <recommendedName>
        <fullName evidence="3">Cas12f1-like TNB domain-containing protein</fullName>
    </recommendedName>
</protein>
<evidence type="ECO:0000256" key="1">
    <source>
        <dbReference type="ARBA" id="ARBA00023125"/>
    </source>
</evidence>
<dbReference type="EMBL" id="JAAAIN010001066">
    <property type="protein sequence ID" value="KAG0307490.1"/>
    <property type="molecule type" value="Genomic_DNA"/>
</dbReference>
<feature type="non-terminal residue" evidence="4">
    <location>
        <position position="504"/>
    </location>
</feature>
<reference evidence="4" key="1">
    <citation type="journal article" date="2020" name="Fungal Divers.">
        <title>Resolving the Mortierellaceae phylogeny through synthesis of multi-gene phylogenetics and phylogenomics.</title>
        <authorList>
            <person name="Vandepol N."/>
            <person name="Liber J."/>
            <person name="Desiro A."/>
            <person name="Na H."/>
            <person name="Kennedy M."/>
            <person name="Barry K."/>
            <person name="Grigoriev I.V."/>
            <person name="Miller A.N."/>
            <person name="O'Donnell K."/>
            <person name="Stajich J.E."/>
            <person name="Bonito G."/>
        </authorList>
    </citation>
    <scope>NUCLEOTIDE SEQUENCE</scope>
    <source>
        <strain evidence="4">NVP60</strain>
    </source>
</reference>
<comment type="caution">
    <text evidence="4">The sequence shown here is derived from an EMBL/GenBank/DDBJ whole genome shotgun (WGS) entry which is preliminary data.</text>
</comment>
<dbReference type="AlphaFoldDB" id="A0A9P6UKB5"/>
<feature type="domain" description="Cas12f1-like TNB" evidence="3">
    <location>
        <begin position="364"/>
        <end position="428"/>
    </location>
</feature>
<feature type="region of interest" description="Disordered" evidence="2">
    <location>
        <begin position="449"/>
        <end position="504"/>
    </location>
</feature>
<keyword evidence="1" id="KW-0238">DNA-binding</keyword>
<gene>
    <name evidence="4" type="ORF">BGZ97_000378</name>
</gene>
<organism evidence="4 5">
    <name type="scientific">Linnemannia gamsii</name>
    <dbReference type="NCBI Taxonomy" id="64522"/>
    <lineage>
        <taxon>Eukaryota</taxon>
        <taxon>Fungi</taxon>
        <taxon>Fungi incertae sedis</taxon>
        <taxon>Mucoromycota</taxon>
        <taxon>Mortierellomycotina</taxon>
        <taxon>Mortierellomycetes</taxon>
        <taxon>Mortierellales</taxon>
        <taxon>Mortierellaceae</taxon>
        <taxon>Linnemannia</taxon>
    </lineage>
</organism>
<keyword evidence="5" id="KW-1185">Reference proteome</keyword>
<dbReference type="InterPro" id="IPR010095">
    <property type="entry name" value="Cas12f1-like_TNB"/>
</dbReference>
<dbReference type="Proteomes" id="UP000823405">
    <property type="component" value="Unassembled WGS sequence"/>
</dbReference>
<feature type="compositionally biased region" description="Low complexity" evidence="2">
    <location>
        <begin position="464"/>
        <end position="480"/>
    </location>
</feature>